<reference evidence="1" key="1">
    <citation type="submission" date="2020-06" db="EMBL/GenBank/DDBJ databases">
        <authorList>
            <person name="Li T."/>
            <person name="Hu X."/>
            <person name="Zhang T."/>
            <person name="Song X."/>
            <person name="Zhang H."/>
            <person name="Dai N."/>
            <person name="Sheng W."/>
            <person name="Hou X."/>
            <person name="Wei L."/>
        </authorList>
    </citation>
    <scope>NUCLEOTIDE SEQUENCE</scope>
    <source>
        <strain evidence="1">G02</strain>
        <tissue evidence="1">Leaf</tissue>
    </source>
</reference>
<protein>
    <recommendedName>
        <fullName evidence="2">Endonuclease/exonuclease/phosphatase domain-containing protein</fullName>
    </recommendedName>
</protein>
<proteinExistence type="predicted"/>
<dbReference type="SUPFAM" id="SSF56219">
    <property type="entry name" value="DNase I-like"/>
    <property type="match status" value="1"/>
</dbReference>
<comment type="caution">
    <text evidence="1">The sequence shown here is derived from an EMBL/GenBank/DDBJ whole genome shotgun (WGS) entry which is preliminary data.</text>
</comment>
<reference evidence="1" key="2">
    <citation type="journal article" date="2024" name="Plant">
        <title>Genomic evolution and insights into agronomic trait innovations of Sesamum species.</title>
        <authorList>
            <person name="Miao H."/>
            <person name="Wang L."/>
            <person name="Qu L."/>
            <person name="Liu H."/>
            <person name="Sun Y."/>
            <person name="Le M."/>
            <person name="Wang Q."/>
            <person name="Wei S."/>
            <person name="Zheng Y."/>
            <person name="Lin W."/>
            <person name="Duan Y."/>
            <person name="Cao H."/>
            <person name="Xiong S."/>
            <person name="Wang X."/>
            <person name="Wei L."/>
            <person name="Li C."/>
            <person name="Ma Q."/>
            <person name="Ju M."/>
            <person name="Zhao R."/>
            <person name="Li G."/>
            <person name="Mu C."/>
            <person name="Tian Q."/>
            <person name="Mei H."/>
            <person name="Zhang T."/>
            <person name="Gao T."/>
            <person name="Zhang H."/>
        </authorList>
    </citation>
    <scope>NUCLEOTIDE SEQUENCE</scope>
    <source>
        <strain evidence="1">G02</strain>
    </source>
</reference>
<accession>A0AAW2JUZ8</accession>
<sequence length="119" mass="13430">MPFGLFLLAPHLRSWEETSILSSTLMRIGGATPSTVVMLDFHDAIANCALMDAGYIGSPYTWYSRRLQQCLDRILVSGCWMDVFPKMQVAHLELSKSDHHGLLVEAEHTIERKASSFQF</sequence>
<dbReference type="Gene3D" id="3.60.10.10">
    <property type="entry name" value="Endonuclease/exonuclease/phosphatase"/>
    <property type="match status" value="1"/>
</dbReference>
<dbReference type="EMBL" id="JACGWJ010000032">
    <property type="protein sequence ID" value="KAL0297757.1"/>
    <property type="molecule type" value="Genomic_DNA"/>
</dbReference>
<name>A0AAW2JUZ8_SESRA</name>
<dbReference type="PANTHER" id="PTHR33710">
    <property type="entry name" value="BNAC02G09200D PROTEIN"/>
    <property type="match status" value="1"/>
</dbReference>
<dbReference type="AlphaFoldDB" id="A0AAW2JUZ8"/>
<evidence type="ECO:0000313" key="1">
    <source>
        <dbReference type="EMBL" id="KAL0297757.1"/>
    </source>
</evidence>
<evidence type="ECO:0008006" key="2">
    <source>
        <dbReference type="Google" id="ProtNLM"/>
    </source>
</evidence>
<gene>
    <name evidence="1" type="ORF">Sradi_6827800</name>
</gene>
<dbReference type="InterPro" id="IPR036691">
    <property type="entry name" value="Endo/exonu/phosph_ase_sf"/>
</dbReference>
<dbReference type="PANTHER" id="PTHR33710:SF71">
    <property type="entry name" value="ENDONUCLEASE_EXONUCLEASE_PHOSPHATASE DOMAIN-CONTAINING PROTEIN"/>
    <property type="match status" value="1"/>
</dbReference>
<organism evidence="1">
    <name type="scientific">Sesamum radiatum</name>
    <name type="common">Black benniseed</name>
    <dbReference type="NCBI Taxonomy" id="300843"/>
    <lineage>
        <taxon>Eukaryota</taxon>
        <taxon>Viridiplantae</taxon>
        <taxon>Streptophyta</taxon>
        <taxon>Embryophyta</taxon>
        <taxon>Tracheophyta</taxon>
        <taxon>Spermatophyta</taxon>
        <taxon>Magnoliopsida</taxon>
        <taxon>eudicotyledons</taxon>
        <taxon>Gunneridae</taxon>
        <taxon>Pentapetalae</taxon>
        <taxon>asterids</taxon>
        <taxon>lamiids</taxon>
        <taxon>Lamiales</taxon>
        <taxon>Pedaliaceae</taxon>
        <taxon>Sesamum</taxon>
    </lineage>
</organism>